<dbReference type="Pfam" id="PF14433">
    <property type="entry name" value="SUKH-3"/>
    <property type="match status" value="1"/>
</dbReference>
<dbReference type="OrthoDB" id="797385at2"/>
<proteinExistence type="predicted"/>
<reference evidence="2" key="1">
    <citation type="submission" date="2018-05" db="EMBL/GenBank/DDBJ databases">
        <authorList>
            <person name="Nie L."/>
        </authorList>
    </citation>
    <scope>NUCLEOTIDE SEQUENCE [LARGE SCALE GENOMIC DNA]</scope>
    <source>
        <strain evidence="2">NL</strain>
    </source>
</reference>
<gene>
    <name evidence="1" type="ORF">DLM85_22950</name>
</gene>
<comment type="caution">
    <text evidence="1">The sequence shown here is derived from an EMBL/GenBank/DDBJ whole genome shotgun (WGS) entry which is preliminary data.</text>
</comment>
<evidence type="ECO:0000313" key="2">
    <source>
        <dbReference type="Proteomes" id="UP000248553"/>
    </source>
</evidence>
<keyword evidence="2" id="KW-1185">Reference proteome</keyword>
<organism evidence="1 2">
    <name type="scientific">Hymenobacter edaphi</name>
    <dbReference type="NCBI Taxonomy" id="2211146"/>
    <lineage>
        <taxon>Bacteria</taxon>
        <taxon>Pseudomonadati</taxon>
        <taxon>Bacteroidota</taxon>
        <taxon>Cytophagia</taxon>
        <taxon>Cytophagales</taxon>
        <taxon>Hymenobacteraceae</taxon>
        <taxon>Hymenobacter</taxon>
    </lineage>
</organism>
<evidence type="ECO:0008006" key="3">
    <source>
        <dbReference type="Google" id="ProtNLM"/>
    </source>
</evidence>
<dbReference type="AlphaFoldDB" id="A0A328B783"/>
<accession>A0A328B783</accession>
<dbReference type="InterPro" id="IPR025850">
    <property type="entry name" value="SUKH-3"/>
</dbReference>
<protein>
    <recommendedName>
        <fullName evidence="3">SUKH-3 domain containing protein</fullName>
    </recommendedName>
</protein>
<dbReference type="Proteomes" id="UP000248553">
    <property type="component" value="Unassembled WGS sequence"/>
</dbReference>
<dbReference type="RefSeq" id="WP_111480526.1">
    <property type="nucleotide sequence ID" value="NZ_QHKM01000012.1"/>
</dbReference>
<name>A0A328B783_9BACT</name>
<sequence>MSGFSDEVRHILREAGWHEGRTVSTQPYSTANTSSGGAWFGAAEKFLREFGGLHLRFLRHDGSVSNLQFEPALAAQIPYFPAAHEALSRRLHLPGLAVLGVAYGDDLLLLMDSQGRFYGAGCDDCLYRLGADAPTALAAVCLDLPFEQL</sequence>
<evidence type="ECO:0000313" key="1">
    <source>
        <dbReference type="EMBL" id="RAK62729.1"/>
    </source>
</evidence>
<dbReference type="EMBL" id="QHKM01000012">
    <property type="protein sequence ID" value="RAK62729.1"/>
    <property type="molecule type" value="Genomic_DNA"/>
</dbReference>